<dbReference type="Pfam" id="PF14356">
    <property type="entry name" value="DUF4403"/>
    <property type="match status" value="2"/>
</dbReference>
<dbReference type="InterPro" id="IPR025515">
    <property type="entry name" value="DUF4403"/>
</dbReference>
<evidence type="ECO:0008006" key="3">
    <source>
        <dbReference type="Google" id="ProtNLM"/>
    </source>
</evidence>
<dbReference type="AlphaFoldDB" id="A0A1G9KI58"/>
<keyword evidence="2" id="KW-1185">Reference proteome</keyword>
<organism evidence="1 2">
    <name type="scientific">Siphonobacter aquaeclarae</name>
    <dbReference type="NCBI Taxonomy" id="563176"/>
    <lineage>
        <taxon>Bacteria</taxon>
        <taxon>Pseudomonadati</taxon>
        <taxon>Bacteroidota</taxon>
        <taxon>Cytophagia</taxon>
        <taxon>Cytophagales</taxon>
        <taxon>Cytophagaceae</taxon>
        <taxon>Siphonobacter</taxon>
    </lineage>
</organism>
<reference evidence="1 2" key="1">
    <citation type="submission" date="2016-10" db="EMBL/GenBank/DDBJ databases">
        <authorList>
            <person name="de Groot N.N."/>
        </authorList>
    </citation>
    <scope>NUCLEOTIDE SEQUENCE [LARGE SCALE GENOMIC DNA]</scope>
    <source>
        <strain evidence="1 2">DSM 21668</strain>
    </source>
</reference>
<proteinExistence type="predicted"/>
<evidence type="ECO:0000313" key="2">
    <source>
        <dbReference type="Proteomes" id="UP000198901"/>
    </source>
</evidence>
<dbReference type="Proteomes" id="UP000198901">
    <property type="component" value="Unassembled WGS sequence"/>
</dbReference>
<accession>A0A1G9KI58</accession>
<dbReference type="STRING" id="563176.SAMN04488090_1019"/>
<sequence length="492" mass="54802">MELPWSGSSNPVRSFWFLGLLALFLWGCQPKGPAGPPAPKESYLYTKKQVESRRYLSTLNIPVDISLRDVEQQINANLQDLIYEDLSYDDGDDMQVRVWKRGRISVAPQAIPAKNGTPAAGGPLPASPGSSLQLVVPLKVWIKTRYSLLGLSTEKEIQFDLNVRLTTRFSVAPNWEARTETELQGFDWVTKPVLKLGPVSIPVAGIVEKSLNSKKESIEDGVDEAVRKNIEIRKYVLQAWNAALQPYQVSEKYRTWLKVTPVGIEMTPFRADGKNLRAVVGIQTYTETVFGDKPVVTPVTQVPDLKISPSVSDDFTIGLVSELSHAEAEKMVSDTVVGQHFHYGKYDVEVTDVKLYGDANELAIRAGLKGSLNGYIYFKGVPYYDPVTRTVTLRNMDYDLDTRSFLVKTANWLLQSRLRKSLQAALTFPVGEPIEEARRRVQALLNRNQVAKGVTLNGKIESVKPDQVYLTNGSIYAIVFAKGSVNLHVEGL</sequence>
<evidence type="ECO:0000313" key="1">
    <source>
        <dbReference type="EMBL" id="SDL49115.1"/>
    </source>
</evidence>
<dbReference type="EMBL" id="FNGS01000002">
    <property type="protein sequence ID" value="SDL49115.1"/>
    <property type="molecule type" value="Genomic_DNA"/>
</dbReference>
<gene>
    <name evidence="1" type="ORF">SAMN04488090_1019</name>
</gene>
<name>A0A1G9KI58_9BACT</name>
<protein>
    <recommendedName>
        <fullName evidence="3">DUF4403 family protein</fullName>
    </recommendedName>
</protein>